<feature type="compositionally biased region" description="Low complexity" evidence="6">
    <location>
        <begin position="349"/>
        <end position="367"/>
    </location>
</feature>
<proteinExistence type="predicted"/>
<comment type="subcellular location">
    <subcellularLocation>
        <location evidence="1">Cell membrane</location>
        <topology evidence="1">Multi-pass membrane protein</topology>
    </subcellularLocation>
</comment>
<dbReference type="PANTHER" id="PTHR30482:SF17">
    <property type="entry name" value="ABC TRANSPORTER ATP-BINDING PROTEIN"/>
    <property type="match status" value="1"/>
</dbReference>
<evidence type="ECO:0000256" key="3">
    <source>
        <dbReference type="ARBA" id="ARBA00022692"/>
    </source>
</evidence>
<feature type="transmembrane region" description="Helical" evidence="7">
    <location>
        <begin position="260"/>
        <end position="285"/>
    </location>
</feature>
<accession>A0ABS7UCN8</accession>
<evidence type="ECO:0000256" key="2">
    <source>
        <dbReference type="ARBA" id="ARBA00022475"/>
    </source>
</evidence>
<gene>
    <name evidence="8" type="ORF">K8U61_09685</name>
</gene>
<evidence type="ECO:0000256" key="7">
    <source>
        <dbReference type="SAM" id="Phobius"/>
    </source>
</evidence>
<evidence type="ECO:0000256" key="6">
    <source>
        <dbReference type="SAM" id="MobiDB-lite"/>
    </source>
</evidence>
<feature type="transmembrane region" description="Helical" evidence="7">
    <location>
        <begin position="45"/>
        <end position="63"/>
    </location>
</feature>
<keyword evidence="2" id="KW-1003">Cell membrane</keyword>
<feature type="transmembrane region" description="Helical" evidence="7">
    <location>
        <begin position="21"/>
        <end position="39"/>
    </location>
</feature>
<dbReference type="InterPro" id="IPR001851">
    <property type="entry name" value="ABC_transp_permease"/>
</dbReference>
<dbReference type="Pfam" id="PF02653">
    <property type="entry name" value="BPD_transp_2"/>
    <property type="match status" value="1"/>
</dbReference>
<dbReference type="RefSeq" id="WP_224122805.1">
    <property type="nucleotide sequence ID" value="NZ_JAIQZJ010000004.1"/>
</dbReference>
<keyword evidence="3 7" id="KW-0812">Transmembrane</keyword>
<comment type="caution">
    <text evidence="8">The sequence shown here is derived from an EMBL/GenBank/DDBJ whole genome shotgun (WGS) entry which is preliminary data.</text>
</comment>
<evidence type="ECO:0000256" key="5">
    <source>
        <dbReference type="ARBA" id="ARBA00023136"/>
    </source>
</evidence>
<keyword evidence="9" id="KW-1185">Reference proteome</keyword>
<name>A0ABS7UCN8_9ACTN</name>
<feature type="transmembrane region" description="Helical" evidence="7">
    <location>
        <begin position="70"/>
        <end position="88"/>
    </location>
</feature>
<dbReference type="Proteomes" id="UP000780875">
    <property type="component" value="Unassembled WGS sequence"/>
</dbReference>
<evidence type="ECO:0000313" key="8">
    <source>
        <dbReference type="EMBL" id="MBZ5738433.1"/>
    </source>
</evidence>
<feature type="transmembrane region" description="Helical" evidence="7">
    <location>
        <begin position="123"/>
        <end position="140"/>
    </location>
</feature>
<keyword evidence="4 7" id="KW-1133">Transmembrane helix</keyword>
<dbReference type="InterPro" id="IPR043428">
    <property type="entry name" value="LivM-like"/>
</dbReference>
<sequence length="367" mass="38074">MSAPTVADTLRRARRGARWEVAGWVVLALVGLGAPYVLTLYQLQLAQQAAIMGILALSIGWLLRQTGQLSFGHAAFYGIAGYGTAYVAEHASLPIGLTLLAGIGCGVVAALVVGLVTIRVPGIAFAMLTLAIGMLVWVAGGQLHSITRGADGLNVSLEGSLLGKDVVMYGNPVDAWPLVWGLLMASVAALWALSRTTWGRRLASIRDNEERVRFSGYATYWPRVVAFTVSGLVASLAGTVNLVTTSFISLETLYWSTGGLALIVAVIGGVRSVLGPPVGAALFIVLQNYLSGSGAHYQAVLGVVLIIVVLVAPGGLAEIAARARTAAVVRVRHRATEPAPPAPARDPLDAGAAPSTDTAGARRAAAR</sequence>
<feature type="transmembrane region" description="Helical" evidence="7">
    <location>
        <begin position="175"/>
        <end position="193"/>
    </location>
</feature>
<evidence type="ECO:0000256" key="1">
    <source>
        <dbReference type="ARBA" id="ARBA00004651"/>
    </source>
</evidence>
<feature type="transmembrane region" description="Helical" evidence="7">
    <location>
        <begin position="297"/>
        <end position="316"/>
    </location>
</feature>
<feature type="transmembrane region" description="Helical" evidence="7">
    <location>
        <begin position="94"/>
        <end position="116"/>
    </location>
</feature>
<protein>
    <submittedName>
        <fullName evidence="8">Branched-chain amino acid ABC transporter permease</fullName>
    </submittedName>
</protein>
<evidence type="ECO:0000256" key="4">
    <source>
        <dbReference type="ARBA" id="ARBA00022989"/>
    </source>
</evidence>
<keyword evidence="5 7" id="KW-0472">Membrane</keyword>
<dbReference type="EMBL" id="JAIQZJ010000004">
    <property type="protein sequence ID" value="MBZ5738433.1"/>
    <property type="molecule type" value="Genomic_DNA"/>
</dbReference>
<organism evidence="8 9">
    <name type="scientific">Nocardioides mangrovi</name>
    <dbReference type="NCBI Taxonomy" id="2874580"/>
    <lineage>
        <taxon>Bacteria</taxon>
        <taxon>Bacillati</taxon>
        <taxon>Actinomycetota</taxon>
        <taxon>Actinomycetes</taxon>
        <taxon>Propionibacteriales</taxon>
        <taxon>Nocardioidaceae</taxon>
        <taxon>Nocardioides</taxon>
    </lineage>
</organism>
<dbReference type="CDD" id="cd06581">
    <property type="entry name" value="TM_PBP1_LivM_like"/>
    <property type="match status" value="1"/>
</dbReference>
<reference evidence="8 9" key="1">
    <citation type="submission" date="2021-09" db="EMBL/GenBank/DDBJ databases">
        <title>Whole genome sequence of Nocardioides sp. GBK3QG-3.</title>
        <authorList>
            <person name="Tuo L."/>
        </authorList>
    </citation>
    <scope>NUCLEOTIDE SEQUENCE [LARGE SCALE GENOMIC DNA]</scope>
    <source>
        <strain evidence="8 9">GBK3QG-3</strain>
    </source>
</reference>
<evidence type="ECO:0000313" key="9">
    <source>
        <dbReference type="Proteomes" id="UP000780875"/>
    </source>
</evidence>
<feature type="region of interest" description="Disordered" evidence="6">
    <location>
        <begin position="335"/>
        <end position="367"/>
    </location>
</feature>
<dbReference type="PANTHER" id="PTHR30482">
    <property type="entry name" value="HIGH-AFFINITY BRANCHED-CHAIN AMINO ACID TRANSPORT SYSTEM PERMEASE"/>
    <property type="match status" value="1"/>
</dbReference>